<sequence length="72" mass="8217">MSKKKKSKKLMQTALFDGDGASLASSASSVVGDDDTPTHLEEDQTGRADMSLILKELREFRKDNGYRWRRRR</sequence>
<comment type="caution">
    <text evidence="1">The sequence shown here is derived from an EMBL/GenBank/DDBJ whole genome shotgun (WGS) entry which is preliminary data.</text>
</comment>
<evidence type="ECO:0000313" key="1">
    <source>
        <dbReference type="EMBL" id="KAI4806965.1"/>
    </source>
</evidence>
<evidence type="ECO:0000313" key="2">
    <source>
        <dbReference type="Proteomes" id="UP001057452"/>
    </source>
</evidence>
<dbReference type="EMBL" id="CM043804">
    <property type="protein sequence ID" value="KAI4806965.1"/>
    <property type="molecule type" value="Genomic_DNA"/>
</dbReference>
<protein>
    <submittedName>
        <fullName evidence="1">Uncharacterized protein</fullName>
    </submittedName>
</protein>
<reference evidence="1" key="1">
    <citation type="submission" date="2022-05" db="EMBL/GenBank/DDBJ databases">
        <title>Chromosome-level genome of Chaenocephalus aceratus.</title>
        <authorList>
            <person name="Park H."/>
        </authorList>
    </citation>
    <scope>NUCLEOTIDE SEQUENCE</scope>
    <source>
        <strain evidence="1">KU_202001</strain>
    </source>
</reference>
<keyword evidence="2" id="KW-1185">Reference proteome</keyword>
<dbReference type="Proteomes" id="UP001057452">
    <property type="component" value="Chromosome 20"/>
</dbReference>
<organism evidence="1 2">
    <name type="scientific">Chaenocephalus aceratus</name>
    <name type="common">Blackfin icefish</name>
    <name type="synonym">Chaenichthys aceratus</name>
    <dbReference type="NCBI Taxonomy" id="36190"/>
    <lineage>
        <taxon>Eukaryota</taxon>
        <taxon>Metazoa</taxon>
        <taxon>Chordata</taxon>
        <taxon>Craniata</taxon>
        <taxon>Vertebrata</taxon>
        <taxon>Euteleostomi</taxon>
        <taxon>Actinopterygii</taxon>
        <taxon>Neopterygii</taxon>
        <taxon>Teleostei</taxon>
        <taxon>Neoteleostei</taxon>
        <taxon>Acanthomorphata</taxon>
        <taxon>Eupercaria</taxon>
        <taxon>Perciformes</taxon>
        <taxon>Notothenioidei</taxon>
        <taxon>Channichthyidae</taxon>
        <taxon>Chaenocephalus</taxon>
    </lineage>
</organism>
<accession>A0ACB9W2V9</accession>
<name>A0ACB9W2V9_CHAAC</name>
<proteinExistence type="predicted"/>
<gene>
    <name evidence="1" type="ORF">KUCAC02_017754</name>
</gene>